<evidence type="ECO:0000313" key="1">
    <source>
        <dbReference type="EMBL" id="ERJ80395.1"/>
    </source>
</evidence>
<dbReference type="EMBL" id="AWUY01000030">
    <property type="protein sequence ID" value="ERJ80395.1"/>
    <property type="molecule type" value="Genomic_DNA"/>
</dbReference>
<keyword evidence="2" id="KW-1185">Reference proteome</keyword>
<comment type="caution">
    <text evidence="1">The sequence shown here is derived from an EMBL/GenBank/DDBJ whole genome shotgun (WGS) entry which is preliminary data.</text>
</comment>
<proteinExistence type="predicted"/>
<evidence type="ECO:0000313" key="2">
    <source>
        <dbReference type="Proteomes" id="UP000016660"/>
    </source>
</evidence>
<organism evidence="1 2">
    <name type="scientific">Prevotella disiens JCM 6334 = ATCC 29426</name>
    <dbReference type="NCBI Taxonomy" id="1235811"/>
    <lineage>
        <taxon>Bacteria</taxon>
        <taxon>Pseudomonadati</taxon>
        <taxon>Bacteroidota</taxon>
        <taxon>Bacteroidia</taxon>
        <taxon>Bacteroidales</taxon>
        <taxon>Prevotellaceae</taxon>
        <taxon>Prevotella</taxon>
    </lineage>
</organism>
<sequence>MLAYHFFVILQIGGLCTPVIYGNERVHCCYFCFLISILREINKIKKI</sequence>
<accession>A0ABN0NUR3</accession>
<gene>
    <name evidence="1" type="ORF">HMPREF0653_00441</name>
</gene>
<name>A0ABN0NUR3_9BACT</name>
<dbReference type="Proteomes" id="UP000016660">
    <property type="component" value="Unassembled WGS sequence"/>
</dbReference>
<reference evidence="1 2" key="1">
    <citation type="submission" date="2013-06" db="EMBL/GenBank/DDBJ databases">
        <authorList>
            <person name="Weinstock G."/>
            <person name="Sodergren E."/>
            <person name="Lobos E.A."/>
            <person name="Fulton L."/>
            <person name="Fulton R."/>
            <person name="Courtney L."/>
            <person name="Fronick C."/>
            <person name="O'Laughlin M."/>
            <person name="Godfrey J."/>
            <person name="Wilson R.M."/>
            <person name="Miner T."/>
            <person name="Farmer C."/>
            <person name="Delehaunty K."/>
            <person name="Cordes M."/>
            <person name="Minx P."/>
            <person name="Tomlinson C."/>
            <person name="Chen J."/>
            <person name="Wollam A."/>
            <person name="Pepin K.H."/>
            <person name="Bhonagiri V."/>
            <person name="Zhang X."/>
            <person name="Warren W."/>
            <person name="Mitreva M."/>
            <person name="Mardis E.R."/>
            <person name="Wilson R.K."/>
        </authorList>
    </citation>
    <scope>NUCLEOTIDE SEQUENCE [LARGE SCALE GENOMIC DNA]</scope>
    <source>
        <strain evidence="1 2">ATCC 29426</strain>
    </source>
</reference>
<protein>
    <submittedName>
        <fullName evidence="1">Uncharacterized protein</fullName>
    </submittedName>
</protein>